<evidence type="ECO:0000313" key="5">
    <source>
        <dbReference type="Proteomes" id="UP000837857"/>
    </source>
</evidence>
<dbReference type="InterPro" id="IPR018114">
    <property type="entry name" value="TRYPSIN_HIS"/>
</dbReference>
<proteinExistence type="predicted"/>
<dbReference type="PRINTS" id="PR00722">
    <property type="entry name" value="CHYMOTRYPSIN"/>
</dbReference>
<dbReference type="SUPFAM" id="SSF50494">
    <property type="entry name" value="Trypsin-like serine proteases"/>
    <property type="match status" value="1"/>
</dbReference>
<evidence type="ECO:0000256" key="2">
    <source>
        <dbReference type="RuleBase" id="RU363034"/>
    </source>
</evidence>
<keyword evidence="5" id="KW-1185">Reference proteome</keyword>
<keyword evidence="1" id="KW-1015">Disulfide bond</keyword>
<sequence>MKTILWYSIYFVYVSIGAGNTLSKVELKVSDTSYAASDTISKRQELPPCMDCSCGERNEEPRVVGGSGSNVNAFPWIARLIYHKSFGCGASLINDKYVISAAHCVKGFMWFMFRVTFGEHDRCVMKTRPETRFVLKMYVHNFTLTDLMNDVSLLQLNEPMTYSHAVRPICLPTNTDNLYYKTLATVAGWGAKAETGNWSCTLLEAQLPVLSNEECRNTNYNESKIRDVMMCAGYPATAHKDACTGDSGGPLVAENDEHAYELIGIVSWGYGCARKGFPGVYTRLNMYLDWIKDNTQDACYCAY</sequence>
<dbReference type="InterPro" id="IPR033116">
    <property type="entry name" value="TRYPSIN_SER"/>
</dbReference>
<dbReference type="Gene3D" id="2.40.10.10">
    <property type="entry name" value="Trypsin-like serine proteases"/>
    <property type="match status" value="1"/>
</dbReference>
<evidence type="ECO:0000313" key="4">
    <source>
        <dbReference type="EMBL" id="CAH2040393.1"/>
    </source>
</evidence>
<protein>
    <recommendedName>
        <fullName evidence="3">Peptidase S1 domain-containing protein</fullName>
    </recommendedName>
</protein>
<dbReference type="PANTHER" id="PTHR24252:SF7">
    <property type="entry name" value="HYALIN"/>
    <property type="match status" value="1"/>
</dbReference>
<dbReference type="CDD" id="cd00190">
    <property type="entry name" value="Tryp_SPc"/>
    <property type="match status" value="1"/>
</dbReference>
<feature type="non-terminal residue" evidence="4">
    <location>
        <position position="1"/>
    </location>
</feature>
<keyword evidence="2" id="KW-0720">Serine protease</keyword>
<dbReference type="PANTHER" id="PTHR24252">
    <property type="entry name" value="ACROSIN-RELATED"/>
    <property type="match status" value="1"/>
</dbReference>
<dbReference type="Pfam" id="PF00089">
    <property type="entry name" value="Trypsin"/>
    <property type="match status" value="1"/>
</dbReference>
<dbReference type="PROSITE" id="PS00135">
    <property type="entry name" value="TRYPSIN_SER"/>
    <property type="match status" value="1"/>
</dbReference>
<evidence type="ECO:0000256" key="1">
    <source>
        <dbReference type="ARBA" id="ARBA00023157"/>
    </source>
</evidence>
<dbReference type="InterPro" id="IPR009003">
    <property type="entry name" value="Peptidase_S1_PA"/>
</dbReference>
<dbReference type="PROSITE" id="PS00134">
    <property type="entry name" value="TRYPSIN_HIS"/>
    <property type="match status" value="1"/>
</dbReference>
<dbReference type="Proteomes" id="UP000837857">
    <property type="component" value="Chromosome 12"/>
</dbReference>
<dbReference type="SMART" id="SM00020">
    <property type="entry name" value="Tryp_SPc"/>
    <property type="match status" value="1"/>
</dbReference>
<keyword evidence="2" id="KW-0645">Protease</keyword>
<evidence type="ECO:0000259" key="3">
    <source>
        <dbReference type="PROSITE" id="PS50240"/>
    </source>
</evidence>
<dbReference type="InterPro" id="IPR001314">
    <property type="entry name" value="Peptidase_S1A"/>
</dbReference>
<organism evidence="4 5">
    <name type="scientific">Iphiclides podalirius</name>
    <name type="common">scarce swallowtail</name>
    <dbReference type="NCBI Taxonomy" id="110791"/>
    <lineage>
        <taxon>Eukaryota</taxon>
        <taxon>Metazoa</taxon>
        <taxon>Ecdysozoa</taxon>
        <taxon>Arthropoda</taxon>
        <taxon>Hexapoda</taxon>
        <taxon>Insecta</taxon>
        <taxon>Pterygota</taxon>
        <taxon>Neoptera</taxon>
        <taxon>Endopterygota</taxon>
        <taxon>Lepidoptera</taxon>
        <taxon>Glossata</taxon>
        <taxon>Ditrysia</taxon>
        <taxon>Papilionoidea</taxon>
        <taxon>Papilionidae</taxon>
        <taxon>Papilioninae</taxon>
        <taxon>Iphiclides</taxon>
    </lineage>
</organism>
<dbReference type="InterPro" id="IPR043504">
    <property type="entry name" value="Peptidase_S1_PA_chymotrypsin"/>
</dbReference>
<feature type="domain" description="Peptidase S1" evidence="3">
    <location>
        <begin position="63"/>
        <end position="296"/>
    </location>
</feature>
<dbReference type="InterPro" id="IPR001254">
    <property type="entry name" value="Trypsin_dom"/>
</dbReference>
<dbReference type="EMBL" id="OW152824">
    <property type="protein sequence ID" value="CAH2040393.1"/>
    <property type="molecule type" value="Genomic_DNA"/>
</dbReference>
<name>A0ABN8HUW2_9NEOP</name>
<dbReference type="PROSITE" id="PS50240">
    <property type="entry name" value="TRYPSIN_DOM"/>
    <property type="match status" value="1"/>
</dbReference>
<gene>
    <name evidence="4" type="ORF">IPOD504_LOCUS2533</name>
</gene>
<accession>A0ABN8HUW2</accession>
<keyword evidence="2" id="KW-0378">Hydrolase</keyword>
<reference evidence="4" key="1">
    <citation type="submission" date="2022-03" db="EMBL/GenBank/DDBJ databases">
        <authorList>
            <person name="Martin H S."/>
        </authorList>
    </citation>
    <scope>NUCLEOTIDE SEQUENCE</scope>
</reference>